<dbReference type="Gene3D" id="3.40.50.1820">
    <property type="entry name" value="alpha/beta hydrolase"/>
    <property type="match status" value="1"/>
</dbReference>
<keyword evidence="2" id="KW-0378">Hydrolase</keyword>
<dbReference type="Pfam" id="PF12697">
    <property type="entry name" value="Abhydrolase_6"/>
    <property type="match status" value="1"/>
</dbReference>
<dbReference type="Proteomes" id="UP000035955">
    <property type="component" value="Unassembled WGS sequence"/>
</dbReference>
<dbReference type="InterPro" id="IPR029058">
    <property type="entry name" value="AB_hydrolase_fold"/>
</dbReference>
<dbReference type="SUPFAM" id="SSF53474">
    <property type="entry name" value="alpha/beta-Hydrolases"/>
    <property type="match status" value="1"/>
</dbReference>
<dbReference type="PANTHER" id="PTHR46438:SF2">
    <property type="entry name" value="ALPHA_BETA-HYDROLASES SUPERFAMILY PROTEIN"/>
    <property type="match status" value="1"/>
</dbReference>
<protein>
    <submittedName>
        <fullName evidence="2">Alpha/beta hydrolase</fullName>
    </submittedName>
</protein>
<dbReference type="EMBL" id="LABY01000064">
    <property type="protein sequence ID" value="KMO39038.1"/>
    <property type="molecule type" value="Genomic_DNA"/>
</dbReference>
<dbReference type="PANTHER" id="PTHR46438">
    <property type="entry name" value="ALPHA/BETA-HYDROLASES SUPERFAMILY PROTEIN"/>
    <property type="match status" value="1"/>
</dbReference>
<dbReference type="AlphaFoldDB" id="A0A0J6T0F1"/>
<sequence length="341" mass="36685">MARRPHSVLPLLARQAATVLGLAAVAGGGAWLAYSRLAIDHRLPLPRALPGRLDALDTEAGRVALYGSDEGSGPPLLLVHSVNAAASAYEVRPLFLHERGRRPVYALDLPGFGASERGRRRYTPDLMVAAIHAAAAEVRRRHGGAALDALALSLSAEYLARAALERPGDYRRLALISPTGFDARLSGRAPPGGHRGKDRLRAVLDAPPFGRAVFDALVSRPSMRFFLEKTWGSTDIDEGLLDYGYASAHQPGAEHAPFCFIAGHLFPTDATALYEALDLPVLVIHGSRGDFVDYRDLPRFAGRRNWTVERLPTGAFPHFEDLAAVTRALDGVRAEASSAVA</sequence>
<dbReference type="RefSeq" id="WP_048444187.1">
    <property type="nucleotide sequence ID" value="NZ_LABY01000064.1"/>
</dbReference>
<organism evidence="2 3">
    <name type="scientific">Methylobacterium variabile</name>
    <dbReference type="NCBI Taxonomy" id="298794"/>
    <lineage>
        <taxon>Bacteria</taxon>
        <taxon>Pseudomonadati</taxon>
        <taxon>Pseudomonadota</taxon>
        <taxon>Alphaproteobacteria</taxon>
        <taxon>Hyphomicrobiales</taxon>
        <taxon>Methylobacteriaceae</taxon>
        <taxon>Methylobacterium</taxon>
    </lineage>
</organism>
<dbReference type="PATRIC" id="fig|298794.3.peg.6775"/>
<evidence type="ECO:0000313" key="3">
    <source>
        <dbReference type="Proteomes" id="UP000035955"/>
    </source>
</evidence>
<dbReference type="InterPro" id="IPR000073">
    <property type="entry name" value="AB_hydrolase_1"/>
</dbReference>
<accession>A0A0J6T0F1</accession>
<evidence type="ECO:0000259" key="1">
    <source>
        <dbReference type="Pfam" id="PF12697"/>
    </source>
</evidence>
<comment type="caution">
    <text evidence="2">The sequence shown here is derived from an EMBL/GenBank/DDBJ whole genome shotgun (WGS) entry which is preliminary data.</text>
</comment>
<gene>
    <name evidence="2" type="ORF">VQ02_10790</name>
</gene>
<reference evidence="2 3" key="1">
    <citation type="submission" date="2015-03" db="EMBL/GenBank/DDBJ databases">
        <title>Genome sequencing of Methylobacterium variabile DSM 16961.</title>
        <authorList>
            <person name="Chaudhry V."/>
            <person name="Patil P.B."/>
        </authorList>
    </citation>
    <scope>NUCLEOTIDE SEQUENCE [LARGE SCALE GENOMIC DNA]</scope>
    <source>
        <strain evidence="2 3">DSM 16961</strain>
    </source>
</reference>
<feature type="domain" description="AB hydrolase-1" evidence="1">
    <location>
        <begin position="76"/>
        <end position="325"/>
    </location>
</feature>
<dbReference type="OrthoDB" id="9808398at2"/>
<name>A0A0J6T0F1_9HYPH</name>
<proteinExistence type="predicted"/>
<dbReference type="GO" id="GO:0016787">
    <property type="term" value="F:hydrolase activity"/>
    <property type="evidence" value="ECO:0007669"/>
    <property type="project" value="UniProtKB-KW"/>
</dbReference>
<keyword evidence="3" id="KW-1185">Reference proteome</keyword>
<evidence type="ECO:0000313" key="2">
    <source>
        <dbReference type="EMBL" id="KMO39038.1"/>
    </source>
</evidence>